<gene>
    <name evidence="9" type="primary">EPC1</name>
    <name evidence="9" type="ORF">Anas_11721</name>
</gene>
<keyword evidence="10" id="KW-1185">Reference proteome</keyword>
<feature type="compositionally biased region" description="Low complexity" evidence="7">
    <location>
        <begin position="309"/>
        <end position="325"/>
    </location>
</feature>
<comment type="caution">
    <text evidence="9">The sequence shown here is derived from an EMBL/GenBank/DDBJ whole genome shotgun (WGS) entry which is preliminary data.</text>
</comment>
<feature type="region of interest" description="Disordered" evidence="7">
    <location>
        <begin position="260"/>
        <end position="336"/>
    </location>
</feature>
<evidence type="ECO:0000313" key="10">
    <source>
        <dbReference type="Proteomes" id="UP000326759"/>
    </source>
</evidence>
<dbReference type="GO" id="GO:0005634">
    <property type="term" value="C:nucleus"/>
    <property type="evidence" value="ECO:0007669"/>
    <property type="project" value="UniProtKB-SubCell"/>
</dbReference>
<dbReference type="Proteomes" id="UP000326759">
    <property type="component" value="Unassembled WGS sequence"/>
</dbReference>
<evidence type="ECO:0000313" key="9">
    <source>
        <dbReference type="EMBL" id="KAB7494016.1"/>
    </source>
</evidence>
<dbReference type="AlphaFoldDB" id="A0A5N5SJ48"/>
<keyword evidence="3 6" id="KW-0805">Transcription regulation</keyword>
<reference evidence="9 10" key="1">
    <citation type="journal article" date="2019" name="PLoS Biol.">
        <title>Sex chromosomes control vertical transmission of feminizing Wolbachia symbionts in an isopod.</title>
        <authorList>
            <person name="Becking T."/>
            <person name="Chebbi M.A."/>
            <person name="Giraud I."/>
            <person name="Moumen B."/>
            <person name="Laverre T."/>
            <person name="Caubet Y."/>
            <person name="Peccoud J."/>
            <person name="Gilbert C."/>
            <person name="Cordaux R."/>
        </authorList>
    </citation>
    <scope>NUCLEOTIDE SEQUENCE [LARGE SCALE GENOMIC DNA]</scope>
    <source>
        <strain evidence="9">ANa2</strain>
        <tissue evidence="9">Whole body excluding digestive tract and cuticle</tissue>
    </source>
</reference>
<organism evidence="9 10">
    <name type="scientific">Armadillidium nasatum</name>
    <dbReference type="NCBI Taxonomy" id="96803"/>
    <lineage>
        <taxon>Eukaryota</taxon>
        <taxon>Metazoa</taxon>
        <taxon>Ecdysozoa</taxon>
        <taxon>Arthropoda</taxon>
        <taxon>Crustacea</taxon>
        <taxon>Multicrustacea</taxon>
        <taxon>Malacostraca</taxon>
        <taxon>Eumalacostraca</taxon>
        <taxon>Peracarida</taxon>
        <taxon>Isopoda</taxon>
        <taxon>Oniscidea</taxon>
        <taxon>Crinocheta</taxon>
        <taxon>Armadillidiidae</taxon>
        <taxon>Armadillidium</taxon>
    </lineage>
</organism>
<comment type="similarity">
    <text evidence="2 6">Belongs to the enhancer of polycomb family.</text>
</comment>
<keyword evidence="5 6" id="KW-0539">Nucleus</keyword>
<evidence type="ECO:0000256" key="6">
    <source>
        <dbReference type="RuleBase" id="RU361124"/>
    </source>
</evidence>
<sequence length="677" mass="76172">MKEHHLQQAIFHHRVIPVPEVYSTENEERGSITYDSLYPPSYKAPRQMIHIHPFSADQDIPDYDLDSEDDEWLKQHTTKGDLLPLDPNQFEEMMDRLEKASGLKAVTLQEAKLLLKDDDDLITAVYDYWLNKRLRLQHPLIPQVKSEKGVGSAPTDPYVAFRKRTEKMQTRKNRKNDETSFEKMLKLRRDLQRAVTLVEMVKRREKSKRELLHLNIELCEKRFEMEDFNGAIINEISAQRLNQQLSRPAFTPLTPNHKVGMSDLEGGGIGTGSSNMWLKVPPVSRSSKEENKRERRPYKKKRKHHQQISVSSSSSSTTGVSSAMASEDEVASHSEAEEDLGVDGYYTFRRKPLVKYHPVSESCTLTNYYIFNVILRFDIATVSYVSYIISYIIMNIGEPRESFPKVEEKLPKYSKEKSKQFFITSLSHPTERFIGFARRRIGRGGRMWLDRIHHPLEDLRIKSDIIDEGPNGLKSSTDLVNDIKLDWPHYHPTLSTLADTSEDSEDAEVDVETVSGVPPSPCLSEGISHSSSSTHLLGEDGSAGIGRGVKEGASSLGGGLPSSFYMTAEMLDGSQEGVLTDLQVTLPPLEDIDLLSVVEDKNFSSGLLLTNSKTTNGNNGLSNSKSALVTQKLLTWTNENLSTSEDNSNSLISNGPSSKSIDSLKCPKVTPVLFPET</sequence>
<evidence type="ECO:0000259" key="8">
    <source>
        <dbReference type="Pfam" id="PF10513"/>
    </source>
</evidence>
<evidence type="ECO:0000256" key="1">
    <source>
        <dbReference type="ARBA" id="ARBA00004123"/>
    </source>
</evidence>
<evidence type="ECO:0000256" key="7">
    <source>
        <dbReference type="SAM" id="MobiDB-lite"/>
    </source>
</evidence>
<dbReference type="PANTHER" id="PTHR14898">
    <property type="entry name" value="ENHANCER OF POLYCOMB"/>
    <property type="match status" value="1"/>
</dbReference>
<name>A0A5N5SJ48_9CRUS</name>
<evidence type="ECO:0000256" key="4">
    <source>
        <dbReference type="ARBA" id="ARBA00023163"/>
    </source>
</evidence>
<dbReference type="InterPro" id="IPR019542">
    <property type="entry name" value="Enhancer_polycomb-like_N"/>
</dbReference>
<comment type="subcellular location">
    <subcellularLocation>
        <location evidence="1 6">Nucleus</location>
    </subcellularLocation>
</comment>
<feature type="compositionally biased region" description="Basic residues" evidence="7">
    <location>
        <begin position="294"/>
        <end position="306"/>
    </location>
</feature>
<feature type="region of interest" description="Disordered" evidence="7">
    <location>
        <begin position="524"/>
        <end position="550"/>
    </location>
</feature>
<evidence type="ECO:0000256" key="3">
    <source>
        <dbReference type="ARBA" id="ARBA00023015"/>
    </source>
</evidence>
<evidence type="ECO:0000256" key="5">
    <source>
        <dbReference type="ARBA" id="ARBA00023242"/>
    </source>
</evidence>
<evidence type="ECO:0000256" key="2">
    <source>
        <dbReference type="ARBA" id="ARBA00008035"/>
    </source>
</evidence>
<keyword evidence="4 6" id="KW-0804">Transcription</keyword>
<dbReference type="GO" id="GO:0035267">
    <property type="term" value="C:NuA4 histone acetyltransferase complex"/>
    <property type="evidence" value="ECO:0007669"/>
    <property type="project" value="InterPro"/>
</dbReference>
<dbReference type="GO" id="GO:0006357">
    <property type="term" value="P:regulation of transcription by RNA polymerase II"/>
    <property type="evidence" value="ECO:0007669"/>
    <property type="project" value="InterPro"/>
</dbReference>
<feature type="domain" description="Enhancer of polycomb-like N-terminal" evidence="8">
    <location>
        <begin position="34"/>
        <end position="99"/>
    </location>
</feature>
<dbReference type="EMBL" id="SEYY01024590">
    <property type="protein sequence ID" value="KAB7494016.1"/>
    <property type="molecule type" value="Genomic_DNA"/>
</dbReference>
<proteinExistence type="inferred from homology"/>
<dbReference type="InterPro" id="IPR024943">
    <property type="entry name" value="Enhancer_polycomb"/>
</dbReference>
<accession>A0A5N5SJ48</accession>
<dbReference type="OrthoDB" id="435275at2759"/>
<dbReference type="Pfam" id="PF10513">
    <property type="entry name" value="EPL1"/>
    <property type="match status" value="1"/>
</dbReference>
<protein>
    <recommendedName>
        <fullName evidence="6">Enhancer of polycomb-like protein</fullName>
    </recommendedName>
</protein>
<feature type="compositionally biased region" description="Low complexity" evidence="7">
    <location>
        <begin position="524"/>
        <end position="536"/>
    </location>
</feature>